<reference evidence="6 7" key="1">
    <citation type="submission" date="2019-06" db="EMBL/GenBank/DDBJ databases">
        <title>A large-scale integrated study on North Sea by COGITO (Coastal Microbe Genomic &amp; Taxonomic Observatory).</title>
        <authorList>
            <person name="Teeling H."/>
        </authorList>
    </citation>
    <scope>NUCLEOTIDE SEQUENCE [LARGE SCALE GENOMIC DNA]</scope>
    <source>
        <strain evidence="6 7">MAR_2009_79</strain>
    </source>
</reference>
<dbReference type="InterPro" id="IPR012336">
    <property type="entry name" value="Thioredoxin-like_fold"/>
</dbReference>
<evidence type="ECO:0000256" key="3">
    <source>
        <dbReference type="ARBA" id="ARBA00023157"/>
    </source>
</evidence>
<dbReference type="PROSITE" id="PS51352">
    <property type="entry name" value="THIOREDOXIN_2"/>
    <property type="match status" value="1"/>
</dbReference>
<dbReference type="PROSITE" id="PS51257">
    <property type="entry name" value="PROKAR_LIPOPROTEIN"/>
    <property type="match status" value="1"/>
</dbReference>
<evidence type="ECO:0000259" key="5">
    <source>
        <dbReference type="PROSITE" id="PS51352"/>
    </source>
</evidence>
<gene>
    <name evidence="6" type="ORF">GQ41_2325</name>
</gene>
<sequence>MFNNTRIMFLFILSILFFSCSEKKINSIQFKISGITDSIYNGSYVFLANDELLDSVQIVDNRFDFMGTVKSPTYSRIFIKATSETKWFWLENTKISFFIPDHDFSNAMVKGGKAQEMANLHYTKNESLFRSIDSLYNVYSIKVNELSLEEKGHIRALSRSLSDRTIKNTQDFVRTYPNCYESILTLNANRRSWGSEMTDNLFSKMADSIKETKYGKLLKRYLSLHSNLEIGDNYIDFEQENMYGEIVKFSDLKKKYTLIEFWASWCIPCRESNPKLMELHRKYNKDGFEIVAISLDENKQKWIDAIKKDQLEWINLTDYKFNDNAAAIIYNVNGIPDNILIDEEGVIVNRKVDAKTLEVKLESDLY</sequence>
<keyword evidence="2" id="KW-0201">Cytochrome c-type biogenesis</keyword>
<dbReference type="EMBL" id="VHIF01000001">
    <property type="protein sequence ID" value="TQO37703.1"/>
    <property type="molecule type" value="Genomic_DNA"/>
</dbReference>
<dbReference type="GO" id="GO:0016853">
    <property type="term" value="F:isomerase activity"/>
    <property type="evidence" value="ECO:0007669"/>
    <property type="project" value="UniProtKB-KW"/>
</dbReference>
<feature type="domain" description="Thioredoxin" evidence="5">
    <location>
        <begin position="228"/>
        <end position="366"/>
    </location>
</feature>
<accession>A0ABY3ABH0</accession>
<dbReference type="PANTHER" id="PTHR42852:SF6">
    <property type="entry name" value="THIOL:DISULFIDE INTERCHANGE PROTEIN DSBE"/>
    <property type="match status" value="1"/>
</dbReference>
<keyword evidence="3" id="KW-1015">Disulfide bond</keyword>
<dbReference type="SUPFAM" id="SSF52833">
    <property type="entry name" value="Thioredoxin-like"/>
    <property type="match status" value="1"/>
</dbReference>
<dbReference type="PANTHER" id="PTHR42852">
    <property type="entry name" value="THIOL:DISULFIDE INTERCHANGE PROTEIN DSBE"/>
    <property type="match status" value="1"/>
</dbReference>
<evidence type="ECO:0000256" key="2">
    <source>
        <dbReference type="ARBA" id="ARBA00022748"/>
    </source>
</evidence>
<protein>
    <submittedName>
        <fullName evidence="6">Thiol-disulfide isomerase/thioredoxin</fullName>
    </submittedName>
</protein>
<organism evidence="6 7">
    <name type="scientific">Arenibacter algicola</name>
    <dbReference type="NCBI Taxonomy" id="616991"/>
    <lineage>
        <taxon>Bacteria</taxon>
        <taxon>Pseudomonadati</taxon>
        <taxon>Bacteroidota</taxon>
        <taxon>Flavobacteriia</taxon>
        <taxon>Flavobacteriales</taxon>
        <taxon>Flavobacteriaceae</taxon>
        <taxon>Arenibacter</taxon>
    </lineage>
</organism>
<dbReference type="Pfam" id="PF13905">
    <property type="entry name" value="Thioredoxin_8"/>
    <property type="match status" value="1"/>
</dbReference>
<evidence type="ECO:0000256" key="1">
    <source>
        <dbReference type="ARBA" id="ARBA00004196"/>
    </source>
</evidence>
<evidence type="ECO:0000313" key="6">
    <source>
        <dbReference type="EMBL" id="TQO37703.1"/>
    </source>
</evidence>
<comment type="caution">
    <text evidence="6">The sequence shown here is derived from an EMBL/GenBank/DDBJ whole genome shotgun (WGS) entry which is preliminary data.</text>
</comment>
<name>A0ABY3ABH0_9FLAO</name>
<dbReference type="CDD" id="cd02966">
    <property type="entry name" value="TlpA_like_family"/>
    <property type="match status" value="1"/>
</dbReference>
<keyword evidence="7" id="KW-1185">Reference proteome</keyword>
<dbReference type="Pfam" id="PF14289">
    <property type="entry name" value="DUF4369"/>
    <property type="match status" value="1"/>
</dbReference>
<proteinExistence type="predicted"/>
<keyword evidence="6" id="KW-0413">Isomerase</keyword>
<dbReference type="InterPro" id="IPR013766">
    <property type="entry name" value="Thioredoxin_domain"/>
</dbReference>
<dbReference type="InterPro" id="IPR050553">
    <property type="entry name" value="Thioredoxin_ResA/DsbE_sf"/>
</dbReference>
<keyword evidence="4" id="KW-0676">Redox-active center</keyword>
<dbReference type="InterPro" id="IPR036249">
    <property type="entry name" value="Thioredoxin-like_sf"/>
</dbReference>
<dbReference type="Gene3D" id="3.40.30.10">
    <property type="entry name" value="Glutaredoxin"/>
    <property type="match status" value="1"/>
</dbReference>
<comment type="subcellular location">
    <subcellularLocation>
        <location evidence="1">Cell envelope</location>
    </subcellularLocation>
</comment>
<evidence type="ECO:0000256" key="4">
    <source>
        <dbReference type="ARBA" id="ARBA00023284"/>
    </source>
</evidence>
<dbReference type="Proteomes" id="UP000315363">
    <property type="component" value="Unassembled WGS sequence"/>
</dbReference>
<evidence type="ECO:0000313" key="7">
    <source>
        <dbReference type="Proteomes" id="UP000315363"/>
    </source>
</evidence>
<dbReference type="InterPro" id="IPR025380">
    <property type="entry name" value="DUF4369"/>
</dbReference>